<keyword evidence="3" id="KW-1185">Reference proteome</keyword>
<dbReference type="PATRIC" id="fig|480391.4.peg.751"/>
<organism evidence="2 3">
    <name type="scientific">Pediococcus argentinicus</name>
    <dbReference type="NCBI Taxonomy" id="480391"/>
    <lineage>
        <taxon>Bacteria</taxon>
        <taxon>Bacillati</taxon>
        <taxon>Bacillota</taxon>
        <taxon>Bacilli</taxon>
        <taxon>Lactobacillales</taxon>
        <taxon>Lactobacillaceae</taxon>
        <taxon>Pediococcus</taxon>
    </lineage>
</organism>
<evidence type="ECO:0008006" key="4">
    <source>
        <dbReference type="Google" id="ProtNLM"/>
    </source>
</evidence>
<protein>
    <recommendedName>
        <fullName evidence="4">Integral membrane protein</fullName>
    </recommendedName>
</protein>
<dbReference type="OrthoDB" id="2315025at2"/>
<dbReference type="EMBL" id="JQCQ01000022">
    <property type="protein sequence ID" value="KRO24757.1"/>
    <property type="molecule type" value="Genomic_DNA"/>
</dbReference>
<reference evidence="2 3" key="1">
    <citation type="journal article" date="2015" name="Genome Announc.">
        <title>Expanding the biotechnology potential of lactobacilli through comparative genomics of 213 strains and associated genera.</title>
        <authorList>
            <person name="Sun Z."/>
            <person name="Harris H.M."/>
            <person name="McCann A."/>
            <person name="Guo C."/>
            <person name="Argimon S."/>
            <person name="Zhang W."/>
            <person name="Yang X."/>
            <person name="Jeffery I.B."/>
            <person name="Cooney J.C."/>
            <person name="Kagawa T.F."/>
            <person name="Liu W."/>
            <person name="Song Y."/>
            <person name="Salvetti E."/>
            <person name="Wrobel A."/>
            <person name="Rasinkangas P."/>
            <person name="Parkhill J."/>
            <person name="Rea M.C."/>
            <person name="O'Sullivan O."/>
            <person name="Ritari J."/>
            <person name="Douillard F.P."/>
            <person name="Paul Ross R."/>
            <person name="Yang R."/>
            <person name="Briner A.E."/>
            <person name="Felis G.E."/>
            <person name="de Vos W.M."/>
            <person name="Barrangou R."/>
            <person name="Klaenhammer T.R."/>
            <person name="Caufield P.W."/>
            <person name="Cui Y."/>
            <person name="Zhang H."/>
            <person name="O'Toole P.W."/>
        </authorList>
    </citation>
    <scope>NUCLEOTIDE SEQUENCE [LARGE SCALE GENOMIC DNA]</scope>
    <source>
        <strain evidence="2 3">DSM 23026</strain>
    </source>
</reference>
<dbReference type="AlphaFoldDB" id="A0A0R2NG32"/>
<sequence length="92" mass="10281">MLIKLLTSLFALIILFVGYYLYSHRRTDFMLFKPSSNPVLSGVLKNTGRILIGIAILCFILGLMGNTYLVLASLFIGMIATTSVLLTLMRFM</sequence>
<feature type="transmembrane region" description="Helical" evidence="1">
    <location>
        <begin position="43"/>
        <end position="62"/>
    </location>
</feature>
<evidence type="ECO:0000256" key="1">
    <source>
        <dbReference type="SAM" id="Phobius"/>
    </source>
</evidence>
<evidence type="ECO:0000313" key="3">
    <source>
        <dbReference type="Proteomes" id="UP000051249"/>
    </source>
</evidence>
<evidence type="ECO:0000313" key="2">
    <source>
        <dbReference type="EMBL" id="KRO24757.1"/>
    </source>
</evidence>
<dbReference type="RefSeq" id="WP_057799817.1">
    <property type="nucleotide sequence ID" value="NZ_BJZZ01000021.1"/>
</dbReference>
<dbReference type="Proteomes" id="UP000051249">
    <property type="component" value="Unassembled WGS sequence"/>
</dbReference>
<keyword evidence="1" id="KW-1133">Transmembrane helix</keyword>
<accession>A0A0R2NG32</accession>
<gene>
    <name evidence="2" type="ORF">IV88_GL000740</name>
</gene>
<name>A0A0R2NG32_9LACO</name>
<feature type="transmembrane region" description="Helical" evidence="1">
    <location>
        <begin position="6"/>
        <end position="22"/>
    </location>
</feature>
<feature type="transmembrane region" description="Helical" evidence="1">
    <location>
        <begin position="68"/>
        <end position="89"/>
    </location>
</feature>
<proteinExistence type="predicted"/>
<comment type="caution">
    <text evidence="2">The sequence shown here is derived from an EMBL/GenBank/DDBJ whole genome shotgun (WGS) entry which is preliminary data.</text>
</comment>
<keyword evidence="1" id="KW-0812">Transmembrane</keyword>
<keyword evidence="1" id="KW-0472">Membrane</keyword>